<dbReference type="EMBL" id="JAZHFV010000002">
    <property type="protein sequence ID" value="MEX4006982.1"/>
    <property type="molecule type" value="Genomic_DNA"/>
</dbReference>
<protein>
    <submittedName>
        <fullName evidence="6">ABC transporter substrate-binding protein</fullName>
    </submittedName>
</protein>
<accession>A0ABV3WQP4</accession>
<gene>
    <name evidence="6" type="ORF">V1479_06675</name>
</gene>
<dbReference type="Proteomes" id="UP001559025">
    <property type="component" value="Unassembled WGS sequence"/>
</dbReference>
<evidence type="ECO:0000256" key="3">
    <source>
        <dbReference type="ARBA" id="ARBA00022970"/>
    </source>
</evidence>
<dbReference type="Gene3D" id="3.40.50.2300">
    <property type="match status" value="2"/>
</dbReference>
<name>A0ABV3WQP4_9HYPH</name>
<dbReference type="Pfam" id="PF13458">
    <property type="entry name" value="Peripla_BP_6"/>
    <property type="match status" value="1"/>
</dbReference>
<comment type="caution">
    <text evidence="6">The sequence shown here is derived from an EMBL/GenBank/DDBJ whole genome shotgun (WGS) entry which is preliminary data.</text>
</comment>
<dbReference type="PANTHER" id="PTHR30483">
    <property type="entry name" value="LEUCINE-SPECIFIC-BINDING PROTEIN"/>
    <property type="match status" value="1"/>
</dbReference>
<evidence type="ECO:0000256" key="2">
    <source>
        <dbReference type="ARBA" id="ARBA00022729"/>
    </source>
</evidence>
<proteinExistence type="inferred from homology"/>
<organism evidence="6 7">
    <name type="scientific">Neoaquamicrobium sediminum</name>
    <dbReference type="NCBI Taxonomy" id="1849104"/>
    <lineage>
        <taxon>Bacteria</taxon>
        <taxon>Pseudomonadati</taxon>
        <taxon>Pseudomonadota</taxon>
        <taxon>Alphaproteobacteria</taxon>
        <taxon>Hyphomicrobiales</taxon>
        <taxon>Phyllobacteriaceae</taxon>
        <taxon>Neoaquamicrobium</taxon>
    </lineage>
</organism>
<evidence type="ECO:0000313" key="6">
    <source>
        <dbReference type="EMBL" id="MEX4006982.1"/>
    </source>
</evidence>
<dbReference type="InterPro" id="IPR051010">
    <property type="entry name" value="BCAA_transport"/>
</dbReference>
<evidence type="ECO:0000256" key="4">
    <source>
        <dbReference type="SAM" id="SignalP"/>
    </source>
</evidence>
<dbReference type="InterPro" id="IPR028081">
    <property type="entry name" value="Leu-bd"/>
</dbReference>
<dbReference type="RefSeq" id="WP_368802229.1">
    <property type="nucleotide sequence ID" value="NZ_JAZHFV010000002.1"/>
</dbReference>
<feature type="chain" id="PRO_5046357770" evidence="4">
    <location>
        <begin position="23"/>
        <end position="417"/>
    </location>
</feature>
<evidence type="ECO:0000256" key="1">
    <source>
        <dbReference type="ARBA" id="ARBA00010062"/>
    </source>
</evidence>
<dbReference type="SUPFAM" id="SSF53822">
    <property type="entry name" value="Periplasmic binding protein-like I"/>
    <property type="match status" value="1"/>
</dbReference>
<dbReference type="CDD" id="cd06332">
    <property type="entry name" value="PBP1_aromatic_compounds-like"/>
    <property type="match status" value="1"/>
</dbReference>
<feature type="signal peptide" evidence="4">
    <location>
        <begin position="1"/>
        <end position="22"/>
    </location>
</feature>
<reference evidence="6 7" key="1">
    <citation type="submission" date="2024-01" db="EMBL/GenBank/DDBJ databases">
        <title>New evidence supports the origin of RcGTA from prophage.</title>
        <authorList>
            <person name="Xu Y."/>
            <person name="Liu B."/>
            <person name="Chen F."/>
        </authorList>
    </citation>
    <scope>NUCLEOTIDE SEQUENCE [LARGE SCALE GENOMIC DNA]</scope>
    <source>
        <strain evidence="6 7">CBW1107-2</strain>
    </source>
</reference>
<evidence type="ECO:0000313" key="7">
    <source>
        <dbReference type="Proteomes" id="UP001559025"/>
    </source>
</evidence>
<feature type="domain" description="Leucine-binding protein" evidence="5">
    <location>
        <begin position="26"/>
        <end position="372"/>
    </location>
</feature>
<keyword evidence="3" id="KW-0029">Amino-acid transport</keyword>
<keyword evidence="2 4" id="KW-0732">Signal</keyword>
<sequence length="417" mass="44823">MKLKLISTVAALAILAPAAALAQDDTIKIGLMAPQEGVFTEPGNDGIRGFELALKKFNGEINGKKIEWVLGPTDATPDRAVREARKLIEQDQVDFIIGPLSGSEGLALRDYAKTIPGKTIINAASGALETTYVDPAPNFFRFHPDGAQWGYGLGSYVVNEKGWKKVATIAADYSFGYTNFMGFAVDFCKAGGEIVERFWLPLGSGDFASIIAALPYDVDAIYLGVGGTDAINFLNQYEQAGGDTNIIGGTIMVDQTVLTARGRAKEALIGTPSSGVQADDWQDENWQAYVKAYQEAFPDGLPTPSLFATNYYNSTMGALMALEAIDGELDDDQANFHAALSAVEMDTPNGHIKLDENRQAIGSVFITEVVEGDDGELYNTFKAKVDNVDQKLGMTKEEFDAIGLPSRDTPDCAALNP</sequence>
<evidence type="ECO:0000259" key="5">
    <source>
        <dbReference type="Pfam" id="PF13458"/>
    </source>
</evidence>
<keyword evidence="3" id="KW-0813">Transport</keyword>
<keyword evidence="7" id="KW-1185">Reference proteome</keyword>
<dbReference type="PANTHER" id="PTHR30483:SF6">
    <property type="entry name" value="PERIPLASMIC BINDING PROTEIN OF ABC TRANSPORTER FOR NATURAL AMINO ACIDS"/>
    <property type="match status" value="1"/>
</dbReference>
<comment type="similarity">
    <text evidence="1">Belongs to the leucine-binding protein family.</text>
</comment>
<dbReference type="InterPro" id="IPR028082">
    <property type="entry name" value="Peripla_BP_I"/>
</dbReference>